<feature type="region of interest" description="Disordered" evidence="1">
    <location>
        <begin position="1"/>
        <end position="49"/>
    </location>
</feature>
<feature type="region of interest" description="Disordered" evidence="1">
    <location>
        <begin position="69"/>
        <end position="121"/>
    </location>
</feature>
<feature type="compositionally biased region" description="Polar residues" evidence="1">
    <location>
        <begin position="182"/>
        <end position="194"/>
    </location>
</feature>
<feature type="compositionally biased region" description="Polar residues" evidence="1">
    <location>
        <begin position="69"/>
        <end position="93"/>
    </location>
</feature>
<proteinExistence type="predicted"/>
<name>A0ABR1Z041_9PEZI</name>
<dbReference type="Proteomes" id="UP001492380">
    <property type="component" value="Unassembled WGS sequence"/>
</dbReference>
<comment type="caution">
    <text evidence="2">The sequence shown here is derived from an EMBL/GenBank/DDBJ whole genome shotgun (WGS) entry which is preliminary data.</text>
</comment>
<keyword evidence="3" id="KW-1185">Reference proteome</keyword>
<accession>A0ABR1Z041</accession>
<sequence>MLSPIGPPKKQGSSQPSGERRDSAHDSSRDLTEEELDGEPLRRPLSDLGITFPIWGPVYRRYPAQSMWEQPSLNRRETNGSQIPNRTLGSSMNFEPAPQALETASSPEGEEDGSEETLRPQSERACCDFCRDFPFCEGLASEDGDAPGEKTPRPQPARLPGLNPTSAAFMPSGMTAAATALAPSNPTGEGSSSAVPRYRHPHARGDPSPPSYRGGDAITSRFTRGGGEAGPSGHRSRRMPFTQHAPIRNDSAYSSLEAPAAQLPPVHNDSGYSSRGSPLAQITPGQSAPGNFAGPSGYNNPMATGRQPAQLNPNGGGAVYTAPGEGWPGSGGDADLIARRGRAPRLPPGLEGHIDPWLRSRVPAMHRMDPGCPPGFEHLVMPGNCGGPRTDFRRRRR</sequence>
<evidence type="ECO:0000313" key="2">
    <source>
        <dbReference type="EMBL" id="KAK8243973.1"/>
    </source>
</evidence>
<evidence type="ECO:0000313" key="3">
    <source>
        <dbReference type="Proteomes" id="UP001492380"/>
    </source>
</evidence>
<organism evidence="2 3">
    <name type="scientific">Phyllosticta capitalensis</name>
    <dbReference type="NCBI Taxonomy" id="121624"/>
    <lineage>
        <taxon>Eukaryota</taxon>
        <taxon>Fungi</taxon>
        <taxon>Dikarya</taxon>
        <taxon>Ascomycota</taxon>
        <taxon>Pezizomycotina</taxon>
        <taxon>Dothideomycetes</taxon>
        <taxon>Dothideomycetes incertae sedis</taxon>
        <taxon>Botryosphaeriales</taxon>
        <taxon>Phyllostictaceae</taxon>
        <taxon>Phyllosticta</taxon>
    </lineage>
</organism>
<feature type="region of interest" description="Disordered" evidence="1">
    <location>
        <begin position="262"/>
        <end position="312"/>
    </location>
</feature>
<feature type="region of interest" description="Disordered" evidence="1">
    <location>
        <begin position="141"/>
        <end position="240"/>
    </location>
</feature>
<feature type="compositionally biased region" description="Polar residues" evidence="1">
    <location>
        <begin position="297"/>
        <end position="312"/>
    </location>
</feature>
<evidence type="ECO:0000256" key="1">
    <source>
        <dbReference type="SAM" id="MobiDB-lite"/>
    </source>
</evidence>
<reference evidence="2 3" key="1">
    <citation type="submission" date="2024-04" db="EMBL/GenBank/DDBJ databases">
        <title>Phyllosticta paracitricarpa is synonymous to the EU quarantine fungus P. citricarpa based on phylogenomic analyses.</title>
        <authorList>
            <consortium name="Lawrence Berkeley National Laboratory"/>
            <person name="Van Ingen-Buijs V.A."/>
            <person name="Van Westerhoven A.C."/>
            <person name="Haridas S."/>
            <person name="Skiadas P."/>
            <person name="Martin F."/>
            <person name="Groenewald J.Z."/>
            <person name="Crous P.W."/>
            <person name="Seidl M.F."/>
        </authorList>
    </citation>
    <scope>NUCLEOTIDE SEQUENCE [LARGE SCALE GENOMIC DNA]</scope>
    <source>
        <strain evidence="2 3">CBS 123374</strain>
    </source>
</reference>
<protein>
    <submittedName>
        <fullName evidence="2">Uncharacterized protein</fullName>
    </submittedName>
</protein>
<feature type="compositionally biased region" description="Basic and acidic residues" evidence="1">
    <location>
        <begin position="18"/>
        <end position="31"/>
    </location>
</feature>
<gene>
    <name evidence="2" type="ORF">HDK90DRAFT_507738</name>
</gene>
<dbReference type="EMBL" id="JBBWRZ010000002">
    <property type="protein sequence ID" value="KAK8243973.1"/>
    <property type="molecule type" value="Genomic_DNA"/>
</dbReference>